<dbReference type="Gene3D" id="3.30.420.10">
    <property type="entry name" value="Ribonuclease H-like superfamily/Ribonuclease H"/>
    <property type="match status" value="1"/>
</dbReference>
<dbReference type="AlphaFoldDB" id="L7LWP2"/>
<dbReference type="EMBL" id="GACK01008553">
    <property type="protein sequence ID" value="JAA56481.1"/>
    <property type="molecule type" value="mRNA"/>
</dbReference>
<proteinExistence type="evidence at transcript level"/>
<name>L7LWP2_RHIPC</name>
<organism evidence="1">
    <name type="scientific">Rhipicephalus pulchellus</name>
    <name type="common">Yellow backed tick</name>
    <name type="synonym">Dermacentor pulchellus</name>
    <dbReference type="NCBI Taxonomy" id="72859"/>
    <lineage>
        <taxon>Eukaryota</taxon>
        <taxon>Metazoa</taxon>
        <taxon>Ecdysozoa</taxon>
        <taxon>Arthropoda</taxon>
        <taxon>Chelicerata</taxon>
        <taxon>Arachnida</taxon>
        <taxon>Acari</taxon>
        <taxon>Parasitiformes</taxon>
        <taxon>Ixodida</taxon>
        <taxon>Ixodoidea</taxon>
        <taxon>Ixodidae</taxon>
        <taxon>Rhipicephalinae</taxon>
        <taxon>Rhipicephalus</taxon>
        <taxon>Rhipicephalus</taxon>
    </lineage>
</organism>
<reference evidence="1" key="2">
    <citation type="journal article" date="2015" name="J. Proteomics">
        <title>Sexual differences in the sialomes of the zebra tick, Rhipicephalus pulchellus.</title>
        <authorList>
            <person name="Tan A.W."/>
            <person name="Francischetti I.M."/>
            <person name="Slovak M."/>
            <person name="Kini R.M."/>
            <person name="Ribeiro J.M."/>
        </authorList>
    </citation>
    <scope>NUCLEOTIDE SEQUENCE</scope>
    <source>
        <tissue evidence="1">Salivary gland</tissue>
    </source>
</reference>
<accession>L7LWP2</accession>
<protein>
    <recommendedName>
        <fullName evidence="2">Tick transposon</fullName>
    </recommendedName>
</protein>
<evidence type="ECO:0008006" key="2">
    <source>
        <dbReference type="Google" id="ProtNLM"/>
    </source>
</evidence>
<dbReference type="InterPro" id="IPR036397">
    <property type="entry name" value="RNaseH_sf"/>
</dbReference>
<reference evidence="1" key="1">
    <citation type="submission" date="2012-11" db="EMBL/GenBank/DDBJ databases">
        <authorList>
            <person name="Lucero-Rivera Y.E."/>
            <person name="Tovar-Ramirez D."/>
        </authorList>
    </citation>
    <scope>NUCLEOTIDE SEQUENCE</scope>
    <source>
        <tissue evidence="1">Salivary gland</tissue>
    </source>
</reference>
<dbReference type="InterPro" id="IPR012337">
    <property type="entry name" value="RNaseH-like_sf"/>
</dbReference>
<sequence>MHPDHNQGRRKARAAALLKTAAAMPDSVAFVDAAKYPDYKHYVAAVTSLQGELLTALTIRNSDPDRAEQVAIALAMANTTRTTIYTDSRTAAQAFRVGSVCKEAASVLSRASWTDTKHLIWFPGHMGSDAHPLVPNANELAHFQARDLTRRVRREGGPRPKGEKWLRNQLQTYNEICQHYRLERRKFPLPHPRLKRPQALSFRLLQTGAYPSPAVYARFMSELRPGCPRCGIPRCNLQHMLWQCPELRADDGSPTTEKDWDTLLTSPHDLALEFQLPVPLWARPADDAP</sequence>
<dbReference type="SUPFAM" id="SSF53098">
    <property type="entry name" value="Ribonuclease H-like"/>
    <property type="match status" value="1"/>
</dbReference>
<dbReference type="GO" id="GO:0003676">
    <property type="term" value="F:nucleic acid binding"/>
    <property type="evidence" value="ECO:0007669"/>
    <property type="project" value="InterPro"/>
</dbReference>
<evidence type="ECO:0000313" key="1">
    <source>
        <dbReference type="EMBL" id="JAA56481.1"/>
    </source>
</evidence>